<reference evidence="2 3" key="1">
    <citation type="submission" date="2014-06" db="EMBL/GenBank/DDBJ databases">
        <authorList>
            <consortium name="DOE Joint Genome Institute"/>
            <person name="Kuo A."/>
            <person name="Kohler A."/>
            <person name="Nagy L.G."/>
            <person name="Floudas D."/>
            <person name="Copeland A."/>
            <person name="Barry K.W."/>
            <person name="Cichocki N."/>
            <person name="Veneault-Fourrey C."/>
            <person name="LaButti K."/>
            <person name="Lindquist E.A."/>
            <person name="Lipzen A."/>
            <person name="Lundell T."/>
            <person name="Morin E."/>
            <person name="Murat C."/>
            <person name="Sun H."/>
            <person name="Tunlid A."/>
            <person name="Henrissat B."/>
            <person name="Grigoriev I.V."/>
            <person name="Hibbett D.S."/>
            <person name="Martin F."/>
            <person name="Nordberg H.P."/>
            <person name="Cantor M.N."/>
            <person name="Hua S.X."/>
        </authorList>
    </citation>
    <scope>NUCLEOTIDE SEQUENCE [LARGE SCALE GENOMIC DNA]</scope>
    <source>
        <strain evidence="2 3">ATCC 200175</strain>
    </source>
</reference>
<dbReference type="AlphaFoldDB" id="A0A0C9TVQ1"/>
<dbReference type="EMBL" id="KN819343">
    <property type="protein sequence ID" value="KIJ14373.1"/>
    <property type="molecule type" value="Genomic_DNA"/>
</dbReference>
<keyword evidence="3" id="KW-1185">Reference proteome</keyword>
<name>A0A0C9TVQ1_PAXIN</name>
<gene>
    <name evidence="2" type="ORF">PAXINDRAFT_169772</name>
</gene>
<dbReference type="Proteomes" id="UP000053647">
    <property type="component" value="Unassembled WGS sequence"/>
</dbReference>
<feature type="compositionally biased region" description="Polar residues" evidence="1">
    <location>
        <begin position="1"/>
        <end position="11"/>
    </location>
</feature>
<evidence type="ECO:0000313" key="2">
    <source>
        <dbReference type="EMBL" id="KIJ14373.1"/>
    </source>
</evidence>
<dbReference type="HOGENOM" id="CLU_162857_1_0_1"/>
<evidence type="ECO:0000256" key="1">
    <source>
        <dbReference type="SAM" id="MobiDB-lite"/>
    </source>
</evidence>
<reference evidence="3" key="2">
    <citation type="submission" date="2015-01" db="EMBL/GenBank/DDBJ databases">
        <title>Evolutionary Origins and Diversification of the Mycorrhizal Mutualists.</title>
        <authorList>
            <consortium name="DOE Joint Genome Institute"/>
            <consortium name="Mycorrhizal Genomics Consortium"/>
            <person name="Kohler A."/>
            <person name="Kuo A."/>
            <person name="Nagy L.G."/>
            <person name="Floudas D."/>
            <person name="Copeland A."/>
            <person name="Barry K.W."/>
            <person name="Cichocki N."/>
            <person name="Veneault-Fourrey C."/>
            <person name="LaButti K."/>
            <person name="Lindquist E.A."/>
            <person name="Lipzen A."/>
            <person name="Lundell T."/>
            <person name="Morin E."/>
            <person name="Murat C."/>
            <person name="Riley R."/>
            <person name="Ohm R."/>
            <person name="Sun H."/>
            <person name="Tunlid A."/>
            <person name="Henrissat B."/>
            <person name="Grigoriev I.V."/>
            <person name="Hibbett D.S."/>
            <person name="Martin F."/>
        </authorList>
    </citation>
    <scope>NUCLEOTIDE SEQUENCE [LARGE SCALE GENOMIC DNA]</scope>
    <source>
        <strain evidence="3">ATCC 200175</strain>
    </source>
</reference>
<sequence>MADNNDSNSGGFTHIGHGTNSQGNHFCVRDYGKSEPGYHYSNRDGSYYYKNPDGSTYFNNGSDFAKYTSPGGHTTKTFGPSK</sequence>
<dbReference type="OrthoDB" id="5415522at2759"/>
<protein>
    <submittedName>
        <fullName evidence="2">Uncharacterized protein</fullName>
    </submittedName>
</protein>
<organism evidence="2 3">
    <name type="scientific">Paxillus involutus ATCC 200175</name>
    <dbReference type="NCBI Taxonomy" id="664439"/>
    <lineage>
        <taxon>Eukaryota</taxon>
        <taxon>Fungi</taxon>
        <taxon>Dikarya</taxon>
        <taxon>Basidiomycota</taxon>
        <taxon>Agaricomycotina</taxon>
        <taxon>Agaricomycetes</taxon>
        <taxon>Agaricomycetidae</taxon>
        <taxon>Boletales</taxon>
        <taxon>Paxilineae</taxon>
        <taxon>Paxillaceae</taxon>
        <taxon>Paxillus</taxon>
    </lineage>
</organism>
<feature type="region of interest" description="Disordered" evidence="1">
    <location>
        <begin position="1"/>
        <end position="28"/>
    </location>
</feature>
<proteinExistence type="predicted"/>
<accession>A0A0C9TVQ1</accession>
<evidence type="ECO:0000313" key="3">
    <source>
        <dbReference type="Proteomes" id="UP000053647"/>
    </source>
</evidence>